<dbReference type="EMBL" id="JACHGF010000005">
    <property type="protein sequence ID" value="MBB5285361.1"/>
    <property type="molecule type" value="Genomic_DNA"/>
</dbReference>
<organism evidence="2 3">
    <name type="scientific">Rhabdobacter roseus</name>
    <dbReference type="NCBI Taxonomy" id="1655419"/>
    <lineage>
        <taxon>Bacteria</taxon>
        <taxon>Pseudomonadati</taxon>
        <taxon>Bacteroidota</taxon>
        <taxon>Cytophagia</taxon>
        <taxon>Cytophagales</taxon>
        <taxon>Cytophagaceae</taxon>
        <taxon>Rhabdobacter</taxon>
    </lineage>
</organism>
<evidence type="ECO:0000313" key="3">
    <source>
        <dbReference type="Proteomes" id="UP000557307"/>
    </source>
</evidence>
<name>A0A840TNS1_9BACT</name>
<dbReference type="Gene3D" id="3.50.50.60">
    <property type="entry name" value="FAD/NAD(P)-binding domain"/>
    <property type="match status" value="1"/>
</dbReference>
<protein>
    <recommendedName>
        <fullName evidence="1">Amine oxidase domain-containing protein</fullName>
    </recommendedName>
</protein>
<dbReference type="SUPFAM" id="SSF51905">
    <property type="entry name" value="FAD/NAD(P)-binding domain"/>
    <property type="match status" value="1"/>
</dbReference>
<sequence length="322" mass="35209">MASCIIVGAGMAGLTAARELENHGWEVTILDKGRGVGGRMATRRIPPSRADHGAQYFSVRTRDFEEHVKQLQAAGVVKEWNLQEAEVTHPRYIGVKGMSDVPKYLAEGLTIHTGARVVRLEETGQGCTVHTESGGTFQADTLLLTIPAPQAYALLEGSQIDLAPAELLAFESISYQPCIAVIAVLNQPSLIPFPGMIKFESGPISWAADNQKKGIADEMPTVTIHASARYSSENLEGDLNQVGEKLLTYLAEWLPANAITSFQVHRWRYSLADRRHPQAYLVCQTPFRLLLGGDGFGMGNVEGAFQSGLQMARYLIEEEKTN</sequence>
<keyword evidence="3" id="KW-1185">Reference proteome</keyword>
<comment type="caution">
    <text evidence="2">The sequence shown here is derived from an EMBL/GenBank/DDBJ whole genome shotgun (WGS) entry which is preliminary data.</text>
</comment>
<dbReference type="GO" id="GO:0016491">
    <property type="term" value="F:oxidoreductase activity"/>
    <property type="evidence" value="ECO:0007669"/>
    <property type="project" value="InterPro"/>
</dbReference>
<dbReference type="Pfam" id="PF01593">
    <property type="entry name" value="Amino_oxidase"/>
    <property type="match status" value="1"/>
</dbReference>
<evidence type="ECO:0000313" key="2">
    <source>
        <dbReference type="EMBL" id="MBB5285361.1"/>
    </source>
</evidence>
<evidence type="ECO:0000259" key="1">
    <source>
        <dbReference type="Pfam" id="PF01593"/>
    </source>
</evidence>
<reference evidence="2 3" key="1">
    <citation type="submission" date="2020-08" db="EMBL/GenBank/DDBJ databases">
        <title>Genomic Encyclopedia of Type Strains, Phase IV (KMG-IV): sequencing the most valuable type-strain genomes for metagenomic binning, comparative biology and taxonomic classification.</title>
        <authorList>
            <person name="Goeker M."/>
        </authorList>
    </citation>
    <scope>NUCLEOTIDE SEQUENCE [LARGE SCALE GENOMIC DNA]</scope>
    <source>
        <strain evidence="2 3">DSM 105074</strain>
    </source>
</reference>
<dbReference type="Proteomes" id="UP000557307">
    <property type="component" value="Unassembled WGS sequence"/>
</dbReference>
<dbReference type="InterPro" id="IPR036188">
    <property type="entry name" value="FAD/NAD-bd_sf"/>
</dbReference>
<dbReference type="Pfam" id="PF13450">
    <property type="entry name" value="NAD_binding_8"/>
    <property type="match status" value="1"/>
</dbReference>
<dbReference type="InterPro" id="IPR002937">
    <property type="entry name" value="Amino_oxidase"/>
</dbReference>
<dbReference type="PANTHER" id="PTHR16128">
    <property type="entry name" value="FAD/NAD(P)-BINDING OXIDOREDUCTASE FAMILY PROTEIN"/>
    <property type="match status" value="1"/>
</dbReference>
<dbReference type="Gene3D" id="3.90.660.10">
    <property type="match status" value="1"/>
</dbReference>
<accession>A0A840TNS1</accession>
<dbReference type="AlphaFoldDB" id="A0A840TNS1"/>
<feature type="domain" description="Amine oxidase" evidence="1">
    <location>
        <begin position="92"/>
        <end position="315"/>
    </location>
</feature>
<dbReference type="PANTHER" id="PTHR16128:SF5">
    <property type="entry name" value="FAD_NAD(P)-BINDING OXIDOREDUCTASE FAMILY PROTEIN"/>
    <property type="match status" value="1"/>
</dbReference>
<gene>
    <name evidence="2" type="ORF">HNQ92_003518</name>
</gene>
<proteinExistence type="predicted"/>
<dbReference type="RefSeq" id="WP_184175430.1">
    <property type="nucleotide sequence ID" value="NZ_JACHGF010000005.1"/>
</dbReference>